<accession>A0A1E1K176</accession>
<evidence type="ECO:0000313" key="1">
    <source>
        <dbReference type="EMBL" id="CZS91819.1"/>
    </source>
</evidence>
<reference evidence="2" key="1">
    <citation type="submission" date="2016-03" db="EMBL/GenBank/DDBJ databases">
        <authorList>
            <person name="Guldener U."/>
        </authorList>
    </citation>
    <scope>NUCLEOTIDE SEQUENCE [LARGE SCALE GENOMIC DNA]</scope>
    <source>
        <strain evidence="2">04CH-RAC-A.6.1</strain>
    </source>
</reference>
<gene>
    <name evidence="1" type="ORF">RAG0_02361</name>
</gene>
<proteinExistence type="predicted"/>
<evidence type="ECO:0000313" key="2">
    <source>
        <dbReference type="Proteomes" id="UP000178912"/>
    </source>
</evidence>
<dbReference type="EMBL" id="FJUX01000010">
    <property type="protein sequence ID" value="CZS91819.1"/>
    <property type="molecule type" value="Genomic_DNA"/>
</dbReference>
<sequence>MMGHRRLLKERRKAVVGLGNTSVLLLICVETCRHEATILNTRHAILLGGKVSSVARKFLGHHSQKDRKPEELAREALIPSCHLYRQANMQAS</sequence>
<protein>
    <submittedName>
        <fullName evidence="1">Uncharacterized protein</fullName>
    </submittedName>
</protein>
<organism evidence="1 2">
    <name type="scientific">Rhynchosporium agropyri</name>
    <dbReference type="NCBI Taxonomy" id="914238"/>
    <lineage>
        <taxon>Eukaryota</taxon>
        <taxon>Fungi</taxon>
        <taxon>Dikarya</taxon>
        <taxon>Ascomycota</taxon>
        <taxon>Pezizomycotina</taxon>
        <taxon>Leotiomycetes</taxon>
        <taxon>Helotiales</taxon>
        <taxon>Ploettnerulaceae</taxon>
        <taxon>Rhynchosporium</taxon>
    </lineage>
</organism>
<name>A0A1E1K176_9HELO</name>
<dbReference type="Proteomes" id="UP000178912">
    <property type="component" value="Unassembled WGS sequence"/>
</dbReference>
<dbReference type="AlphaFoldDB" id="A0A1E1K176"/>
<keyword evidence="2" id="KW-1185">Reference proteome</keyword>